<evidence type="ECO:0000256" key="2">
    <source>
        <dbReference type="ARBA" id="ARBA00006543"/>
    </source>
</evidence>
<keyword evidence="4" id="KW-0010">Activator</keyword>
<proteinExistence type="inferred from homology"/>
<dbReference type="VEuPathDB" id="FungiDB:BCV72DRAFT_232240"/>
<dbReference type="PANTHER" id="PTHR13224">
    <property type="entry name" value="THYROID HORMONE RECEPTOR-ASSOCIATED PROTEIN-RELATED"/>
    <property type="match status" value="1"/>
</dbReference>
<evidence type="ECO:0000256" key="4">
    <source>
        <dbReference type="ARBA" id="ARBA00023159"/>
    </source>
</evidence>
<keyword evidence="5" id="KW-0804">Transcription</keyword>
<evidence type="ECO:0000256" key="3">
    <source>
        <dbReference type="ARBA" id="ARBA00023015"/>
    </source>
</evidence>
<dbReference type="Proteomes" id="UP000242414">
    <property type="component" value="Unassembled WGS sequence"/>
</dbReference>
<protein>
    <recommendedName>
        <fullName evidence="8">Mediator complex subunit 16</fullName>
    </recommendedName>
</protein>
<comment type="similarity">
    <text evidence="2">Belongs to the Mediator complex subunit 16 family.</text>
</comment>
<dbReference type="EMBL" id="KV921983">
    <property type="protein sequence ID" value="ORE04049.1"/>
    <property type="molecule type" value="Genomic_DNA"/>
</dbReference>
<dbReference type="GO" id="GO:0016592">
    <property type="term" value="C:mediator complex"/>
    <property type="evidence" value="ECO:0007669"/>
    <property type="project" value="InterPro"/>
</dbReference>
<keyword evidence="3" id="KW-0805">Transcription regulation</keyword>
<dbReference type="GO" id="GO:0045893">
    <property type="term" value="P:positive regulation of DNA-templated transcription"/>
    <property type="evidence" value="ECO:0007669"/>
    <property type="project" value="TreeGrafter"/>
</dbReference>
<evidence type="ECO:0000256" key="1">
    <source>
        <dbReference type="ARBA" id="ARBA00004123"/>
    </source>
</evidence>
<dbReference type="OrthoDB" id="4139168at2759"/>
<sequence length="791" mass="90142">MVQLVKRQKTDKTAKYSDAFIFSSLTFKQAPQALSISKQNILVSVPSEPIPSQVNWITGNLYNYALIQKRRIELIENFHKQYAITHLQWNKKGNTFASIDETGQLALWQIQGPVDKWKLLYNTHLKQPLAAFHWLDAEREYVSEQDKFIRESKNCLKNPFGHLGFITITVHGEITVHYQRNGAIFSSFSAHLPSTGRRDIRRSDTSCYSMSLSGIDDWQRISHAAITSINNTIYLATHSVSCQTKEIQLYSLDIKFPTVDKKGAIRRKQVANVCLLQKAHVTQMVFKSGVNLELYLGLGEKSDQTFKSYIQHWELSTMDQSLNLSIGTISAKHATLSLTSEIPIDAEFITCLKCTQDGNLVVGLSDGSIHLEISSHGLLKSNETPSFDPRFWCVVQPKKDTISDIVFSINETHIVYMYGSGKMGVARITDDTLNEQQVKYQSLKLVQCLLNNTDSTDLISEVVRISKVSKTDISLEIMQDVLRMYEQHHEGDEEWNLGALQKGYGLALATFNEFPTKHVQSTNLSRAVQLPIILDSFIASCMSSYEDIEKALSKETSVYLEFDPNSLWSLVILTTWIFDFLKWILHEWNILLHSEKHPISEEMIHQKPVHAVLFLHQESRDYLMKILTFIPHFITFASSATYQLDHLPESQALLQQYTDNLQKEPPVVISQVVDLLNDLSHLEANTKVSNRWSLLLTSTLQGYSIPKLQQVSLKYKDKCVKPCIYIEKEILAKYDPIRKRPLGDNVKTHLCIRCHQHILPVHTDSDLLDPSSSASWYQSLGRRCVCGGVFV</sequence>
<dbReference type="InterPro" id="IPR048338">
    <property type="entry name" value="Mediator_Med16"/>
</dbReference>
<dbReference type="AlphaFoldDB" id="A0A1X0QWD3"/>
<keyword evidence="6" id="KW-0539">Nucleus</keyword>
<evidence type="ECO:0000256" key="6">
    <source>
        <dbReference type="ARBA" id="ARBA00023242"/>
    </source>
</evidence>
<evidence type="ECO:0000256" key="5">
    <source>
        <dbReference type="ARBA" id="ARBA00023163"/>
    </source>
</evidence>
<reference evidence="7" key="1">
    <citation type="journal article" date="2016" name="Proc. Natl. Acad. Sci. U.S.A.">
        <title>Lipid metabolic changes in an early divergent fungus govern the establishment of a mutualistic symbiosis with endobacteria.</title>
        <authorList>
            <person name="Lastovetsky O.A."/>
            <person name="Gaspar M.L."/>
            <person name="Mondo S.J."/>
            <person name="LaButti K.M."/>
            <person name="Sandor L."/>
            <person name="Grigoriev I.V."/>
            <person name="Henry S.A."/>
            <person name="Pawlowska T.E."/>
        </authorList>
    </citation>
    <scope>NUCLEOTIDE SEQUENCE [LARGE SCALE GENOMIC DNA]</scope>
    <source>
        <strain evidence="7">ATCC 52814</strain>
    </source>
</reference>
<gene>
    <name evidence="7" type="ORF">BCV72DRAFT_232240</name>
</gene>
<dbReference type="SUPFAM" id="SSF50978">
    <property type="entry name" value="WD40 repeat-like"/>
    <property type="match status" value="1"/>
</dbReference>
<name>A0A1X0QWD3_RHIZD</name>
<comment type="subcellular location">
    <subcellularLocation>
        <location evidence="1">Nucleus</location>
    </subcellularLocation>
</comment>
<organism evidence="7">
    <name type="scientific">Rhizopus microsporus var. microsporus</name>
    <dbReference type="NCBI Taxonomy" id="86635"/>
    <lineage>
        <taxon>Eukaryota</taxon>
        <taxon>Fungi</taxon>
        <taxon>Fungi incertae sedis</taxon>
        <taxon>Mucoromycota</taxon>
        <taxon>Mucoromycotina</taxon>
        <taxon>Mucoromycetes</taxon>
        <taxon>Mucorales</taxon>
        <taxon>Mucorineae</taxon>
        <taxon>Rhizopodaceae</taxon>
        <taxon>Rhizopus</taxon>
    </lineage>
</organism>
<evidence type="ECO:0008006" key="8">
    <source>
        <dbReference type="Google" id="ProtNLM"/>
    </source>
</evidence>
<accession>A0A1X0QWD3</accession>
<dbReference type="PANTHER" id="PTHR13224:SF6">
    <property type="entry name" value="MEDIATOR OF RNA POLYMERASE II TRANSCRIPTION SUBUNIT 16"/>
    <property type="match status" value="1"/>
</dbReference>
<dbReference type="InterPro" id="IPR036322">
    <property type="entry name" value="WD40_repeat_dom_sf"/>
</dbReference>
<evidence type="ECO:0000313" key="7">
    <source>
        <dbReference type="EMBL" id="ORE04049.1"/>
    </source>
</evidence>